<feature type="non-terminal residue" evidence="2">
    <location>
        <position position="121"/>
    </location>
</feature>
<dbReference type="AlphaFoldDB" id="A0A6J4MHM1"/>
<feature type="non-terminal residue" evidence="2">
    <location>
        <position position="1"/>
    </location>
</feature>
<gene>
    <name evidence="2" type="ORF">AVDCRST_MAG90-2946</name>
</gene>
<protein>
    <submittedName>
        <fullName evidence="2">Histidine ABC transporter, ATP-binding protein HisP</fullName>
    </submittedName>
</protein>
<keyword evidence="2" id="KW-0547">Nucleotide-binding</keyword>
<reference evidence="2" key="1">
    <citation type="submission" date="2020-02" db="EMBL/GenBank/DDBJ databases">
        <authorList>
            <person name="Meier V. D."/>
        </authorList>
    </citation>
    <scope>NUCLEOTIDE SEQUENCE</scope>
    <source>
        <strain evidence="2">AVDCRST_MAG90</strain>
    </source>
</reference>
<proteinExistence type="predicted"/>
<keyword evidence="2" id="KW-0067">ATP-binding</keyword>
<dbReference type="GO" id="GO:0005524">
    <property type="term" value="F:ATP binding"/>
    <property type="evidence" value="ECO:0007669"/>
    <property type="project" value="UniProtKB-KW"/>
</dbReference>
<evidence type="ECO:0000313" key="2">
    <source>
        <dbReference type="EMBL" id="CAA9359806.1"/>
    </source>
</evidence>
<feature type="region of interest" description="Disordered" evidence="1">
    <location>
        <begin position="1"/>
        <end position="121"/>
    </location>
</feature>
<accession>A0A6J4MHM1</accession>
<dbReference type="EMBL" id="CADCUC010000612">
    <property type="protein sequence ID" value="CAA9359806.1"/>
    <property type="molecule type" value="Genomic_DNA"/>
</dbReference>
<name>A0A6J4MHM1_9HYPH</name>
<evidence type="ECO:0000256" key="1">
    <source>
        <dbReference type="SAM" id="MobiDB-lite"/>
    </source>
</evidence>
<organism evidence="2">
    <name type="scientific">uncultured Microvirga sp</name>
    <dbReference type="NCBI Taxonomy" id="412392"/>
    <lineage>
        <taxon>Bacteria</taxon>
        <taxon>Pseudomonadati</taxon>
        <taxon>Pseudomonadota</taxon>
        <taxon>Alphaproteobacteria</taxon>
        <taxon>Hyphomicrobiales</taxon>
        <taxon>Methylobacteriaceae</taxon>
        <taxon>Microvirga</taxon>
        <taxon>environmental samples</taxon>
    </lineage>
</organism>
<sequence>HAATHGYRPGARQRPRDSAPRRALRRPRQPDPRPDAGTPARHLGARAQDRAVRHPRHRGGDFFGLARGGDDRAAGPHQGRRARRPAAPAALHDEDGGGVRRAQGAAHRGDPGGGGARRRAL</sequence>